<sequence>MSFDQLRQSLAQVHSGLTDARVHTDRAKELLEEYRRALADVQTQAQPWLPPQLPRAFEQLDNDSGRLAGADDLLNHYEARL</sequence>
<proteinExistence type="predicted"/>
<accession>A0A934V5V1</accession>
<organism evidence="1 2">
    <name type="scientific">Prauserella cavernicola</name>
    <dbReference type="NCBI Taxonomy" id="2800127"/>
    <lineage>
        <taxon>Bacteria</taxon>
        <taxon>Bacillati</taxon>
        <taxon>Actinomycetota</taxon>
        <taxon>Actinomycetes</taxon>
        <taxon>Pseudonocardiales</taxon>
        <taxon>Pseudonocardiaceae</taxon>
        <taxon>Prauserella</taxon>
    </lineage>
</organism>
<keyword evidence="2" id="KW-1185">Reference proteome</keyword>
<gene>
    <name evidence="1" type="ORF">JHE00_11785</name>
</gene>
<dbReference type="EMBL" id="JAENJH010000002">
    <property type="protein sequence ID" value="MBK1785008.1"/>
    <property type="molecule type" value="Genomic_DNA"/>
</dbReference>
<name>A0A934V5V1_9PSEU</name>
<evidence type="ECO:0000313" key="1">
    <source>
        <dbReference type="EMBL" id="MBK1785008.1"/>
    </source>
</evidence>
<dbReference type="AlphaFoldDB" id="A0A934V5V1"/>
<evidence type="ECO:0000313" key="2">
    <source>
        <dbReference type="Proteomes" id="UP000635245"/>
    </source>
</evidence>
<dbReference type="Proteomes" id="UP000635245">
    <property type="component" value="Unassembled WGS sequence"/>
</dbReference>
<protein>
    <submittedName>
        <fullName evidence="1">Uncharacterized protein</fullName>
    </submittedName>
</protein>
<reference evidence="1" key="1">
    <citation type="submission" date="2020-12" db="EMBL/GenBank/DDBJ databases">
        <title>Prauserella sp. ASG 168, a novel actinomycete isolated from cave rock.</title>
        <authorList>
            <person name="Suriyachadkun C."/>
        </authorList>
    </citation>
    <scope>NUCLEOTIDE SEQUENCE</scope>
    <source>
        <strain evidence="1">ASG 168</strain>
    </source>
</reference>
<comment type="caution">
    <text evidence="1">The sequence shown here is derived from an EMBL/GenBank/DDBJ whole genome shotgun (WGS) entry which is preliminary data.</text>
</comment>
<dbReference type="RefSeq" id="WP_200317807.1">
    <property type="nucleotide sequence ID" value="NZ_JAENJH010000002.1"/>
</dbReference>